<feature type="region of interest" description="Disordered" evidence="1">
    <location>
        <begin position="1"/>
        <end position="30"/>
    </location>
</feature>
<sequence length="135" mass="15084">MQRPGPEACSESRVCASEQPGRRPTDDRATGIRWDGRWQGGWRQWRARLNATWHLSGEMGCSPLPTVPTYLLGETCGYSAPGGYLLVRHEALALAAAFSRSEEYPSIAWSRCLSVISQRNDTPLNSNYQPLRCQT</sequence>
<gene>
    <name evidence="3" type="ORF">VFPBJ_09701</name>
    <name evidence="2" type="ORF">VFPFJ_10887</name>
</gene>
<organism evidence="2 4">
    <name type="scientific">Purpureocillium lilacinum</name>
    <name type="common">Paecilomyces lilacinus</name>
    <dbReference type="NCBI Taxonomy" id="33203"/>
    <lineage>
        <taxon>Eukaryota</taxon>
        <taxon>Fungi</taxon>
        <taxon>Dikarya</taxon>
        <taxon>Ascomycota</taxon>
        <taxon>Pezizomycotina</taxon>
        <taxon>Sordariomycetes</taxon>
        <taxon>Hypocreomycetidae</taxon>
        <taxon>Hypocreales</taxon>
        <taxon>Ophiocordycipitaceae</taxon>
        <taxon>Purpureocillium</taxon>
    </lineage>
</organism>
<evidence type="ECO:0000313" key="4">
    <source>
        <dbReference type="Proteomes" id="UP000078340"/>
    </source>
</evidence>
<feature type="compositionally biased region" description="Basic and acidic residues" evidence="1">
    <location>
        <begin position="20"/>
        <end position="30"/>
    </location>
</feature>
<dbReference type="EMBL" id="LSBH01000008">
    <property type="protein sequence ID" value="OAQ75728.1"/>
    <property type="molecule type" value="Genomic_DNA"/>
</dbReference>
<dbReference type="Proteomes" id="UP000078240">
    <property type="component" value="Unassembled WGS sequence"/>
</dbReference>
<evidence type="ECO:0000256" key="1">
    <source>
        <dbReference type="SAM" id="MobiDB-lite"/>
    </source>
</evidence>
<name>A0A179GD16_PURLI</name>
<evidence type="ECO:0000313" key="3">
    <source>
        <dbReference type="EMBL" id="OAQ75728.1"/>
    </source>
</evidence>
<evidence type="ECO:0000313" key="2">
    <source>
        <dbReference type="EMBL" id="OAQ75049.1"/>
    </source>
</evidence>
<dbReference type="EMBL" id="LSBI01000017">
    <property type="protein sequence ID" value="OAQ75049.1"/>
    <property type="molecule type" value="Genomic_DNA"/>
</dbReference>
<accession>A0A179GD16</accession>
<reference evidence="2 4" key="1">
    <citation type="submission" date="2016-02" db="EMBL/GenBank/DDBJ databases">
        <title>Biosynthesis of antibiotic leucinostatins and their inhibition on Phytophthora in bio-control Purpureocillium lilacinum.</title>
        <authorList>
            <person name="Wang G."/>
            <person name="Liu Z."/>
            <person name="Lin R."/>
            <person name="Li E."/>
            <person name="Mao Z."/>
            <person name="Ling J."/>
            <person name="Yin W."/>
            <person name="Xie B."/>
        </authorList>
    </citation>
    <scope>NUCLEOTIDE SEQUENCE [LARGE SCALE GENOMIC DNA]</scope>
    <source>
        <strain evidence="3">PLBJ-1</strain>
        <strain evidence="2">PLFJ-1</strain>
    </source>
</reference>
<comment type="caution">
    <text evidence="2">The sequence shown here is derived from an EMBL/GenBank/DDBJ whole genome shotgun (WGS) entry which is preliminary data.</text>
</comment>
<dbReference type="Proteomes" id="UP000078340">
    <property type="component" value="Unassembled WGS sequence"/>
</dbReference>
<dbReference type="AlphaFoldDB" id="A0A179GD16"/>
<protein>
    <submittedName>
        <fullName evidence="2">Uncharacterized protein</fullName>
    </submittedName>
</protein>
<proteinExistence type="predicted"/>